<evidence type="ECO:0008006" key="3">
    <source>
        <dbReference type="Google" id="ProtNLM"/>
    </source>
</evidence>
<name>A0A1G1WU47_9BACT</name>
<dbReference type="Proteomes" id="UP000179279">
    <property type="component" value="Unassembled WGS sequence"/>
</dbReference>
<accession>A0A1G1WU47</accession>
<dbReference type="InterPro" id="IPR036390">
    <property type="entry name" value="WH_DNA-bd_sf"/>
</dbReference>
<protein>
    <recommendedName>
        <fullName evidence="3">HTH arsR-type domain-containing protein</fullName>
    </recommendedName>
</protein>
<evidence type="ECO:0000313" key="2">
    <source>
        <dbReference type="Proteomes" id="UP000179279"/>
    </source>
</evidence>
<reference evidence="1 2" key="1">
    <citation type="journal article" date="2016" name="Nat. Commun.">
        <title>Thousands of microbial genomes shed light on interconnected biogeochemical processes in an aquifer system.</title>
        <authorList>
            <person name="Anantharaman K."/>
            <person name="Brown C.T."/>
            <person name="Hug L.A."/>
            <person name="Sharon I."/>
            <person name="Castelle C.J."/>
            <person name="Probst A.J."/>
            <person name="Thomas B.C."/>
            <person name="Singh A."/>
            <person name="Wilkins M.J."/>
            <person name="Karaoz U."/>
            <person name="Brodie E.L."/>
            <person name="Williams K.H."/>
            <person name="Hubbard S.S."/>
            <person name="Banfield J.F."/>
        </authorList>
    </citation>
    <scope>NUCLEOTIDE SEQUENCE [LARGE SCALE GENOMIC DNA]</scope>
</reference>
<dbReference type="AlphaFoldDB" id="A0A1G1WU47"/>
<comment type="caution">
    <text evidence="1">The sequence shown here is derived from an EMBL/GenBank/DDBJ whole genome shotgun (WGS) entry which is preliminary data.</text>
</comment>
<proteinExistence type="predicted"/>
<evidence type="ECO:0000313" key="1">
    <source>
        <dbReference type="EMBL" id="OGY31101.1"/>
    </source>
</evidence>
<organism evidence="1 2">
    <name type="scientific">Candidatus Woykebacteria bacterium RIFCSPLOWO2_01_FULL_41_12</name>
    <dbReference type="NCBI Taxonomy" id="1802604"/>
    <lineage>
        <taxon>Bacteria</taxon>
        <taxon>Candidatus Woykeibacteriota</taxon>
    </lineage>
</organism>
<dbReference type="SUPFAM" id="SSF46785">
    <property type="entry name" value="Winged helix' DNA-binding domain"/>
    <property type="match status" value="1"/>
</dbReference>
<gene>
    <name evidence="1" type="ORF">A3A57_02445</name>
</gene>
<dbReference type="EMBL" id="MHDA01000038">
    <property type="protein sequence ID" value="OGY31101.1"/>
    <property type="molecule type" value="Genomic_DNA"/>
</dbReference>
<sequence>MEELNLAASLLRPLLISKTRAKLLTIFLNNPGKIFYVRELVRMINEQINAVRAELARLEKSGMLHTENRANRKFYGFRKDYIFHTELAAIIAKASGLGGALIKERNKLGKIKFAALSTGFLRRRAAGPADVDLLVVGNVVLPQLSGLIKKTEGAVGREINYTVMSEDEYSFRKRRRDPFVTSVLEKIGVVLIGDEEELAR</sequence>